<feature type="compositionally biased region" description="Polar residues" evidence="1">
    <location>
        <begin position="75"/>
        <end position="88"/>
    </location>
</feature>
<dbReference type="Proteomes" id="UP000688137">
    <property type="component" value="Unassembled WGS sequence"/>
</dbReference>
<feature type="region of interest" description="Disordered" evidence="1">
    <location>
        <begin position="65"/>
        <end position="102"/>
    </location>
</feature>
<organism evidence="2 3">
    <name type="scientific">Paramecium primaurelia</name>
    <dbReference type="NCBI Taxonomy" id="5886"/>
    <lineage>
        <taxon>Eukaryota</taxon>
        <taxon>Sar</taxon>
        <taxon>Alveolata</taxon>
        <taxon>Ciliophora</taxon>
        <taxon>Intramacronucleata</taxon>
        <taxon>Oligohymenophorea</taxon>
        <taxon>Peniculida</taxon>
        <taxon>Parameciidae</taxon>
        <taxon>Paramecium</taxon>
    </lineage>
</organism>
<evidence type="ECO:0000313" key="2">
    <source>
        <dbReference type="EMBL" id="CAD8104193.1"/>
    </source>
</evidence>
<proteinExistence type="predicted"/>
<sequence length="102" mass="11590">MSTLTQLMEVRSEKLLKTQGDSDSVIPDSDQEENLRSPFQKGTPKSTIKPPKRLRFSGMNQVCYYQKGSKRDMSPSPTRNTSLSTHSILKNKDSPILFKENK</sequence>
<gene>
    <name evidence="2" type="ORF">PPRIM_AZ9-3.1.T1230049</name>
</gene>
<reference evidence="2" key="1">
    <citation type="submission" date="2021-01" db="EMBL/GenBank/DDBJ databases">
        <authorList>
            <consortium name="Genoscope - CEA"/>
            <person name="William W."/>
        </authorList>
    </citation>
    <scope>NUCLEOTIDE SEQUENCE</scope>
</reference>
<evidence type="ECO:0000256" key="1">
    <source>
        <dbReference type="SAM" id="MobiDB-lite"/>
    </source>
</evidence>
<protein>
    <submittedName>
        <fullName evidence="2">Uncharacterized protein</fullName>
    </submittedName>
</protein>
<dbReference type="OMA" id="CYYQKGS"/>
<accession>A0A8S1PND7</accession>
<dbReference type="EMBL" id="CAJJDM010000126">
    <property type="protein sequence ID" value="CAD8104193.1"/>
    <property type="molecule type" value="Genomic_DNA"/>
</dbReference>
<name>A0A8S1PND7_PARPR</name>
<comment type="caution">
    <text evidence="2">The sequence shown here is derived from an EMBL/GenBank/DDBJ whole genome shotgun (WGS) entry which is preliminary data.</text>
</comment>
<dbReference type="AlphaFoldDB" id="A0A8S1PND7"/>
<feature type="region of interest" description="Disordered" evidence="1">
    <location>
        <begin position="13"/>
        <end position="52"/>
    </location>
</feature>
<keyword evidence="3" id="KW-1185">Reference proteome</keyword>
<evidence type="ECO:0000313" key="3">
    <source>
        <dbReference type="Proteomes" id="UP000688137"/>
    </source>
</evidence>